<gene>
    <name evidence="3" type="ORF">PV328_005662</name>
</gene>
<sequence length="487" mass="53995">MTSSRCNQSYMSALFIFLVIIAIASGDNSVHLLDYPHQYVTSSTLNWLPVGHYDLTKTIVVGGFRKIEDQNGVKKERQMFVCRASHKAAWVAGTQLEGEKQCTVTFLGSVSSYDRYELLENVENAARLSWLSWDKYQQIPSGAVATDTMFIARHVSNDDNGNEDGTSSKIQYIGTLDKTSNLGTITYVKDDGTEESVTEGEILVETEPIYYELKSIKSNLVRKRVNKLEPKILGEATISNSRNEPAKLAEAFGYSYKYFSYWGQGHGMIKALNTSITLDNGTRLYDIAWGIDGEPQERTGVYTVEIYLQPGTAVNVTLKANYTDFEALYTGQLVSHYEDGETRTRGISGMRHEITMMDLKPEFGPIYFLSNLSIVPTTLAPPTTRGTTGTTSGSTLKPTTFSSASNNINTNDITSGATTASEITKNDDDENMILPPRKTDMSNIQNDDGGPLSLKNKEDPDRSSSNIFHLSVTIILMSFLVNLYQIT</sequence>
<dbReference type="PANTHER" id="PTHR31649:SF11">
    <property type="entry name" value="PROTEIN UNZIPPED"/>
    <property type="match status" value="1"/>
</dbReference>
<dbReference type="EMBL" id="JAQQBS010000002">
    <property type="protein sequence ID" value="KAK0172328.1"/>
    <property type="molecule type" value="Genomic_DNA"/>
</dbReference>
<evidence type="ECO:0000256" key="2">
    <source>
        <dbReference type="SAM" id="SignalP"/>
    </source>
</evidence>
<dbReference type="PANTHER" id="PTHR31649">
    <property type="entry name" value="AGAP009604-PA"/>
    <property type="match status" value="1"/>
</dbReference>
<protein>
    <recommendedName>
        <fullName evidence="5">Protein unzipped</fullName>
    </recommendedName>
</protein>
<feature type="region of interest" description="Disordered" evidence="1">
    <location>
        <begin position="379"/>
        <end position="463"/>
    </location>
</feature>
<dbReference type="AlphaFoldDB" id="A0AA39KSI4"/>
<evidence type="ECO:0008006" key="5">
    <source>
        <dbReference type="Google" id="ProtNLM"/>
    </source>
</evidence>
<reference evidence="3" key="1">
    <citation type="journal article" date="2023" name="bioRxiv">
        <title>Scaffold-level genome assemblies of two parasitoid biocontrol wasps reveal the parthenogenesis mechanism and an associated novel virus.</title>
        <authorList>
            <person name="Inwood S."/>
            <person name="Skelly J."/>
            <person name="Guhlin J."/>
            <person name="Harrop T."/>
            <person name="Goldson S."/>
            <person name="Dearden P."/>
        </authorList>
    </citation>
    <scope>NUCLEOTIDE SEQUENCE</scope>
    <source>
        <strain evidence="3">Irish</strain>
        <tissue evidence="3">Whole body</tissue>
    </source>
</reference>
<reference evidence="3" key="2">
    <citation type="submission" date="2023-03" db="EMBL/GenBank/DDBJ databases">
        <authorList>
            <person name="Inwood S.N."/>
            <person name="Skelly J.G."/>
            <person name="Guhlin J."/>
            <person name="Harrop T.W.R."/>
            <person name="Goldson S.G."/>
            <person name="Dearden P.K."/>
        </authorList>
    </citation>
    <scope>NUCLEOTIDE SEQUENCE</scope>
    <source>
        <strain evidence="3">Irish</strain>
        <tissue evidence="3">Whole body</tissue>
    </source>
</reference>
<feature type="chain" id="PRO_5041234989" description="Protein unzipped" evidence="2">
    <location>
        <begin position="27"/>
        <end position="487"/>
    </location>
</feature>
<feature type="signal peptide" evidence="2">
    <location>
        <begin position="1"/>
        <end position="26"/>
    </location>
</feature>
<comment type="caution">
    <text evidence="3">The sequence shown here is derived from an EMBL/GenBank/DDBJ whole genome shotgun (WGS) entry which is preliminary data.</text>
</comment>
<keyword evidence="4" id="KW-1185">Reference proteome</keyword>
<evidence type="ECO:0000313" key="4">
    <source>
        <dbReference type="Proteomes" id="UP001168990"/>
    </source>
</evidence>
<dbReference type="Proteomes" id="UP001168990">
    <property type="component" value="Unassembled WGS sequence"/>
</dbReference>
<proteinExistence type="predicted"/>
<name>A0AA39KSI4_9HYME</name>
<organism evidence="3 4">
    <name type="scientific">Microctonus aethiopoides</name>
    <dbReference type="NCBI Taxonomy" id="144406"/>
    <lineage>
        <taxon>Eukaryota</taxon>
        <taxon>Metazoa</taxon>
        <taxon>Ecdysozoa</taxon>
        <taxon>Arthropoda</taxon>
        <taxon>Hexapoda</taxon>
        <taxon>Insecta</taxon>
        <taxon>Pterygota</taxon>
        <taxon>Neoptera</taxon>
        <taxon>Endopterygota</taxon>
        <taxon>Hymenoptera</taxon>
        <taxon>Apocrita</taxon>
        <taxon>Ichneumonoidea</taxon>
        <taxon>Braconidae</taxon>
        <taxon>Euphorinae</taxon>
        <taxon>Microctonus</taxon>
    </lineage>
</organism>
<keyword evidence="2" id="KW-0732">Signal</keyword>
<evidence type="ECO:0000313" key="3">
    <source>
        <dbReference type="EMBL" id="KAK0172328.1"/>
    </source>
</evidence>
<evidence type="ECO:0000256" key="1">
    <source>
        <dbReference type="SAM" id="MobiDB-lite"/>
    </source>
</evidence>
<feature type="compositionally biased region" description="Polar residues" evidence="1">
    <location>
        <begin position="401"/>
        <end position="423"/>
    </location>
</feature>
<feature type="compositionally biased region" description="Low complexity" evidence="1">
    <location>
        <begin position="379"/>
        <end position="400"/>
    </location>
</feature>
<accession>A0AA39KSI4</accession>